<feature type="binding site" evidence="8">
    <location>
        <position position="655"/>
    </location>
    <ligand>
        <name>Ca(2+)</name>
        <dbReference type="ChEBI" id="CHEBI:29108"/>
    </ligand>
</feature>
<dbReference type="Proteomes" id="UP000054321">
    <property type="component" value="Unassembled WGS sequence"/>
</dbReference>
<dbReference type="HOGENOM" id="CLU_013783_4_0_1"/>
<dbReference type="Pfam" id="PF09286">
    <property type="entry name" value="Pro-kuma_activ"/>
    <property type="match status" value="1"/>
</dbReference>
<keyword evidence="3 8" id="KW-0479">Metal-binding</keyword>
<evidence type="ECO:0000259" key="10">
    <source>
        <dbReference type="PROSITE" id="PS51695"/>
    </source>
</evidence>
<accession>A0A0C3I1T5</accession>
<dbReference type="SUPFAM" id="SSF54897">
    <property type="entry name" value="Protease propeptides/inhibitors"/>
    <property type="match status" value="1"/>
</dbReference>
<dbReference type="Gene3D" id="3.40.50.200">
    <property type="entry name" value="Peptidase S8/S53 domain"/>
    <property type="match status" value="1"/>
</dbReference>
<dbReference type="PROSITE" id="PS51695">
    <property type="entry name" value="SEDOLISIN"/>
    <property type="match status" value="1"/>
</dbReference>
<evidence type="ECO:0000256" key="7">
    <source>
        <dbReference type="ARBA" id="ARBA00023145"/>
    </source>
</evidence>
<evidence type="ECO:0000256" key="9">
    <source>
        <dbReference type="SAM" id="SignalP"/>
    </source>
</evidence>
<keyword evidence="12" id="KW-1185">Reference proteome</keyword>
<feature type="signal peptide" evidence="9">
    <location>
        <begin position="1"/>
        <end position="20"/>
    </location>
</feature>
<dbReference type="GO" id="GO:0006508">
    <property type="term" value="P:proteolysis"/>
    <property type="evidence" value="ECO:0007669"/>
    <property type="project" value="UniProtKB-KW"/>
</dbReference>
<feature type="chain" id="PRO_5002165489" description="Peptidase S53 domain-containing protein" evidence="9">
    <location>
        <begin position="21"/>
        <end position="702"/>
    </location>
</feature>
<dbReference type="InterPro" id="IPR030400">
    <property type="entry name" value="Sedolisin_dom"/>
</dbReference>
<dbReference type="GO" id="GO:0008240">
    <property type="term" value="F:tripeptidyl-peptidase activity"/>
    <property type="evidence" value="ECO:0007669"/>
    <property type="project" value="TreeGrafter"/>
</dbReference>
<dbReference type="PANTHER" id="PTHR14218">
    <property type="entry name" value="PROTEASE S8 TRIPEPTIDYL PEPTIDASE I CLN2"/>
    <property type="match status" value="1"/>
</dbReference>
<feature type="binding site" evidence="8">
    <location>
        <position position="656"/>
    </location>
    <ligand>
        <name>Ca(2+)</name>
        <dbReference type="ChEBI" id="CHEBI:29108"/>
    </ligand>
</feature>
<dbReference type="GO" id="GO:0046872">
    <property type="term" value="F:metal ion binding"/>
    <property type="evidence" value="ECO:0007669"/>
    <property type="project" value="UniProtKB-UniRule"/>
</dbReference>
<evidence type="ECO:0000256" key="6">
    <source>
        <dbReference type="ARBA" id="ARBA00022837"/>
    </source>
</evidence>
<dbReference type="OrthoDB" id="409122at2759"/>
<evidence type="ECO:0000256" key="4">
    <source>
        <dbReference type="ARBA" id="ARBA00022801"/>
    </source>
</evidence>
<dbReference type="InParanoid" id="A0A0C3I1T5"/>
<dbReference type="InterPro" id="IPR050819">
    <property type="entry name" value="Tripeptidyl-peptidase_I"/>
</dbReference>
<feature type="domain" description="Peptidase S53" evidence="10">
    <location>
        <begin position="244"/>
        <end position="702"/>
    </location>
</feature>
<keyword evidence="2 8" id="KW-0645">Protease</keyword>
<keyword evidence="5 8" id="KW-0720">Serine protease</keyword>
<evidence type="ECO:0000256" key="8">
    <source>
        <dbReference type="PROSITE-ProRule" id="PRU01032"/>
    </source>
</evidence>
<keyword evidence="4 8" id="KW-0378">Hydrolase</keyword>
<proteinExistence type="predicted"/>
<dbReference type="PANTHER" id="PTHR14218:SF19">
    <property type="entry name" value="SERINE PROTEASE AORO, PUTATIVE (AFU_ORTHOLOGUE AFUA_6G10250)-RELATED"/>
    <property type="match status" value="1"/>
</dbReference>
<evidence type="ECO:0000256" key="3">
    <source>
        <dbReference type="ARBA" id="ARBA00022723"/>
    </source>
</evidence>
<reference evidence="11 12" key="1">
    <citation type="submission" date="2014-04" db="EMBL/GenBank/DDBJ databases">
        <authorList>
            <consortium name="DOE Joint Genome Institute"/>
            <person name="Kuo A."/>
            <person name="Martino E."/>
            <person name="Perotto S."/>
            <person name="Kohler A."/>
            <person name="Nagy L.G."/>
            <person name="Floudas D."/>
            <person name="Copeland A."/>
            <person name="Barry K.W."/>
            <person name="Cichocki N."/>
            <person name="Veneault-Fourrey C."/>
            <person name="LaButti K."/>
            <person name="Lindquist E.A."/>
            <person name="Lipzen A."/>
            <person name="Lundell T."/>
            <person name="Morin E."/>
            <person name="Murat C."/>
            <person name="Sun H."/>
            <person name="Tunlid A."/>
            <person name="Henrissat B."/>
            <person name="Grigoriev I.V."/>
            <person name="Hibbett D.S."/>
            <person name="Martin F."/>
            <person name="Nordberg H.P."/>
            <person name="Cantor M.N."/>
            <person name="Hua S.X."/>
        </authorList>
    </citation>
    <scope>NUCLEOTIDE SEQUENCE [LARGE SCALE GENOMIC DNA]</scope>
    <source>
        <strain evidence="11 12">Zn</strain>
    </source>
</reference>
<gene>
    <name evidence="11" type="ORF">OIDMADRAFT_100474</name>
</gene>
<sequence length="702" mass="76222">MLFRSLVAALGLGLALEVMASPLLHSDASRKREVPNTHAVHERHTPRMVEQWAKRDKLPRTTVLPIRIGLKQPNLDIGHNRLMEISTPGSAHFGKHMTSEEVIEFFAPAQSSVDAVIDWLVSSGIGQSRISQSANKQWIQFDAAVDEAEDLLVTDFYVWEHSSGAHKDIACEEYHVPAHIQEHLDYVTPGIRLRSNGARKRDLKSKGVIHWPAAGPSANNTINKLNIIGNGSYPGVNSTSCSSYITADCIRVQYGVPKGTTAMAGNELGIFENLNDHYSTADLDTYLPTVYLHIPAGTYPENRLIDGAIGSYEDLVAAVGDNFGGIGAESTLDFQASMPLIWPQKPVLFQTDDELYEIEGTEGWMNTFLDAIDGSYCTYSAFGETGDCTDEVCADPAYPDLEFPSPVGYQGDLQCGVYKPTNVISISYGAIEDLLPNNYQYRQCYEYLKLGLQGVTVVLSSGDAGVGTEEGCIGGPADPDVGTIFAPSFPQTCPYVLTVGSTELRRRDPTAPPIEWEILEEVASTQFPSGGGFSNIWGVADYQRGSVQAYYDQVEATLPFGSYHQIIINGSFANVTRVDEVYHHGGRGFPDVAAVGENQIVLWAGQWWTIGGTSLSAPLWGAMLTLINEKRIAKGKSTLGFINPALYAHPEAFHDITIGNNDFCSSPNGTTAWGFPAAKGWDPVSGLGSPNFPVLEAVLVGL</sequence>
<reference evidence="12" key="2">
    <citation type="submission" date="2015-01" db="EMBL/GenBank/DDBJ databases">
        <title>Evolutionary Origins and Diversification of the Mycorrhizal Mutualists.</title>
        <authorList>
            <consortium name="DOE Joint Genome Institute"/>
            <consortium name="Mycorrhizal Genomics Consortium"/>
            <person name="Kohler A."/>
            <person name="Kuo A."/>
            <person name="Nagy L.G."/>
            <person name="Floudas D."/>
            <person name="Copeland A."/>
            <person name="Barry K.W."/>
            <person name="Cichocki N."/>
            <person name="Veneault-Fourrey C."/>
            <person name="LaButti K."/>
            <person name="Lindquist E.A."/>
            <person name="Lipzen A."/>
            <person name="Lundell T."/>
            <person name="Morin E."/>
            <person name="Murat C."/>
            <person name="Riley R."/>
            <person name="Ohm R."/>
            <person name="Sun H."/>
            <person name="Tunlid A."/>
            <person name="Henrissat B."/>
            <person name="Grigoriev I.V."/>
            <person name="Hibbett D.S."/>
            <person name="Martin F."/>
        </authorList>
    </citation>
    <scope>NUCLEOTIDE SEQUENCE [LARGE SCALE GENOMIC DNA]</scope>
    <source>
        <strain evidence="12">Zn</strain>
    </source>
</reference>
<evidence type="ECO:0000256" key="2">
    <source>
        <dbReference type="ARBA" id="ARBA00022670"/>
    </source>
</evidence>
<dbReference type="InterPro" id="IPR036852">
    <property type="entry name" value="Peptidase_S8/S53_dom_sf"/>
</dbReference>
<feature type="binding site" evidence="8">
    <location>
        <position position="682"/>
    </location>
    <ligand>
        <name>Ca(2+)</name>
        <dbReference type="ChEBI" id="CHEBI:29108"/>
    </ligand>
</feature>
<feature type="binding site" evidence="8">
    <location>
        <position position="680"/>
    </location>
    <ligand>
        <name>Ca(2+)</name>
        <dbReference type="ChEBI" id="CHEBI:29108"/>
    </ligand>
</feature>
<keyword evidence="6 8" id="KW-0106">Calcium</keyword>
<dbReference type="InterPro" id="IPR015366">
    <property type="entry name" value="S53_propep"/>
</dbReference>
<dbReference type="STRING" id="913774.A0A0C3I1T5"/>
<evidence type="ECO:0000256" key="5">
    <source>
        <dbReference type="ARBA" id="ARBA00022825"/>
    </source>
</evidence>
<dbReference type="MEROPS" id="S53.007"/>
<feature type="active site" description="Charge relay system" evidence="8">
    <location>
        <position position="614"/>
    </location>
</feature>
<dbReference type="GO" id="GO:0004252">
    <property type="term" value="F:serine-type endopeptidase activity"/>
    <property type="evidence" value="ECO:0007669"/>
    <property type="project" value="UniProtKB-UniRule"/>
</dbReference>
<feature type="active site" description="Charge relay system" evidence="8">
    <location>
        <position position="333"/>
    </location>
</feature>
<dbReference type="SMART" id="SM00944">
    <property type="entry name" value="Pro-kuma_activ"/>
    <property type="match status" value="1"/>
</dbReference>
<dbReference type="CDD" id="cd11377">
    <property type="entry name" value="Pro-peptidase_S53"/>
    <property type="match status" value="1"/>
</dbReference>
<comment type="cofactor">
    <cofactor evidence="8">
        <name>Ca(2+)</name>
        <dbReference type="ChEBI" id="CHEBI:29108"/>
    </cofactor>
    <text evidence="8">Binds 1 Ca(2+) ion per subunit.</text>
</comment>
<protein>
    <recommendedName>
        <fullName evidence="10">Peptidase S53 domain-containing protein</fullName>
    </recommendedName>
</protein>
<dbReference type="EMBL" id="KN832870">
    <property type="protein sequence ID" value="KIN09025.1"/>
    <property type="molecule type" value="Genomic_DNA"/>
</dbReference>
<name>A0A0C3I1T5_OIDMZ</name>
<comment type="subcellular location">
    <subcellularLocation>
        <location evidence="1">Secreted</location>
        <location evidence="1">Extracellular space</location>
    </subcellularLocation>
</comment>
<keyword evidence="7" id="KW-0865">Zymogen</keyword>
<dbReference type="SUPFAM" id="SSF52743">
    <property type="entry name" value="Subtilisin-like"/>
    <property type="match status" value="1"/>
</dbReference>
<keyword evidence="9" id="KW-0732">Signal</keyword>
<dbReference type="AlphaFoldDB" id="A0A0C3I1T5"/>
<evidence type="ECO:0000313" key="11">
    <source>
        <dbReference type="EMBL" id="KIN09025.1"/>
    </source>
</evidence>
<evidence type="ECO:0000256" key="1">
    <source>
        <dbReference type="ARBA" id="ARBA00004239"/>
    </source>
</evidence>
<dbReference type="CDD" id="cd04056">
    <property type="entry name" value="Peptidases_S53"/>
    <property type="match status" value="1"/>
</dbReference>
<feature type="active site" description="Charge relay system" evidence="8">
    <location>
        <position position="329"/>
    </location>
</feature>
<evidence type="ECO:0000313" key="12">
    <source>
        <dbReference type="Proteomes" id="UP000054321"/>
    </source>
</evidence>
<organism evidence="11 12">
    <name type="scientific">Oidiodendron maius (strain Zn)</name>
    <dbReference type="NCBI Taxonomy" id="913774"/>
    <lineage>
        <taxon>Eukaryota</taxon>
        <taxon>Fungi</taxon>
        <taxon>Dikarya</taxon>
        <taxon>Ascomycota</taxon>
        <taxon>Pezizomycotina</taxon>
        <taxon>Leotiomycetes</taxon>
        <taxon>Leotiomycetes incertae sedis</taxon>
        <taxon>Myxotrichaceae</taxon>
        <taxon>Oidiodendron</taxon>
    </lineage>
</organism>
<dbReference type="GO" id="GO:0005576">
    <property type="term" value="C:extracellular region"/>
    <property type="evidence" value="ECO:0007669"/>
    <property type="project" value="UniProtKB-SubCell"/>
</dbReference>